<keyword evidence="2" id="KW-1185">Reference proteome</keyword>
<dbReference type="AlphaFoldDB" id="A0ABD2ZSZ2"/>
<proteinExistence type="predicted"/>
<evidence type="ECO:0000313" key="2">
    <source>
        <dbReference type="Proteomes" id="UP001630127"/>
    </source>
</evidence>
<name>A0ABD2ZSZ2_9GENT</name>
<protein>
    <submittedName>
        <fullName evidence="1">Uncharacterized protein</fullName>
    </submittedName>
</protein>
<gene>
    <name evidence="1" type="ORF">ACH5RR_015237</name>
</gene>
<organism evidence="1 2">
    <name type="scientific">Cinchona calisaya</name>
    <dbReference type="NCBI Taxonomy" id="153742"/>
    <lineage>
        <taxon>Eukaryota</taxon>
        <taxon>Viridiplantae</taxon>
        <taxon>Streptophyta</taxon>
        <taxon>Embryophyta</taxon>
        <taxon>Tracheophyta</taxon>
        <taxon>Spermatophyta</taxon>
        <taxon>Magnoliopsida</taxon>
        <taxon>eudicotyledons</taxon>
        <taxon>Gunneridae</taxon>
        <taxon>Pentapetalae</taxon>
        <taxon>asterids</taxon>
        <taxon>lamiids</taxon>
        <taxon>Gentianales</taxon>
        <taxon>Rubiaceae</taxon>
        <taxon>Cinchonoideae</taxon>
        <taxon>Cinchoneae</taxon>
        <taxon>Cinchona</taxon>
    </lineage>
</organism>
<sequence length="100" mass="10662">MGRMCDSHDDYLDLNMKRLTTAIDTMANVRRPSSCTIGGSSNGESSAKRLNNVGKGKAVMLRNAGSKPTLEKASLNGGPESQTHVAVELQAQEEPKVSNT</sequence>
<dbReference type="Proteomes" id="UP001630127">
    <property type="component" value="Unassembled WGS sequence"/>
</dbReference>
<evidence type="ECO:0000313" key="1">
    <source>
        <dbReference type="EMBL" id="KAL3522403.1"/>
    </source>
</evidence>
<reference evidence="1 2" key="1">
    <citation type="submission" date="2024-11" db="EMBL/GenBank/DDBJ databases">
        <title>A near-complete genome assembly of Cinchona calisaya.</title>
        <authorList>
            <person name="Lian D.C."/>
            <person name="Zhao X.W."/>
            <person name="Wei L."/>
        </authorList>
    </citation>
    <scope>NUCLEOTIDE SEQUENCE [LARGE SCALE GENOMIC DNA]</scope>
    <source>
        <tissue evidence="1">Nenye</tissue>
    </source>
</reference>
<comment type="caution">
    <text evidence="1">The sequence shown here is derived from an EMBL/GenBank/DDBJ whole genome shotgun (WGS) entry which is preliminary data.</text>
</comment>
<accession>A0ABD2ZSZ2</accession>
<dbReference type="EMBL" id="JBJUIK010000007">
    <property type="protein sequence ID" value="KAL3522403.1"/>
    <property type="molecule type" value="Genomic_DNA"/>
</dbReference>